<evidence type="ECO:0000256" key="1">
    <source>
        <dbReference type="SAM" id="MobiDB-lite"/>
    </source>
</evidence>
<keyword evidence="2" id="KW-0472">Membrane</keyword>
<feature type="compositionally biased region" description="Basic residues" evidence="1">
    <location>
        <begin position="252"/>
        <end position="266"/>
    </location>
</feature>
<keyword evidence="2" id="KW-0812">Transmembrane</keyword>
<keyword evidence="4" id="KW-1185">Reference proteome</keyword>
<feature type="region of interest" description="Disordered" evidence="1">
    <location>
        <begin position="131"/>
        <end position="154"/>
    </location>
</feature>
<evidence type="ECO:0000256" key="2">
    <source>
        <dbReference type="SAM" id="Phobius"/>
    </source>
</evidence>
<organism evidence="3 4">
    <name type="scientific">Glutinoglossum americanum</name>
    <dbReference type="NCBI Taxonomy" id="1670608"/>
    <lineage>
        <taxon>Eukaryota</taxon>
        <taxon>Fungi</taxon>
        <taxon>Dikarya</taxon>
        <taxon>Ascomycota</taxon>
        <taxon>Pezizomycotina</taxon>
        <taxon>Geoglossomycetes</taxon>
        <taxon>Geoglossales</taxon>
        <taxon>Geoglossaceae</taxon>
        <taxon>Glutinoglossum</taxon>
    </lineage>
</organism>
<evidence type="ECO:0000313" key="3">
    <source>
        <dbReference type="EMBL" id="KAH0543181.1"/>
    </source>
</evidence>
<feature type="transmembrane region" description="Helical" evidence="2">
    <location>
        <begin position="20"/>
        <end position="38"/>
    </location>
</feature>
<proteinExistence type="predicted"/>
<accession>A0A9P8I948</accession>
<feature type="transmembrane region" description="Helical" evidence="2">
    <location>
        <begin position="94"/>
        <end position="116"/>
    </location>
</feature>
<name>A0A9P8I948_9PEZI</name>
<feature type="compositionally biased region" description="Low complexity" evidence="1">
    <location>
        <begin position="240"/>
        <end position="251"/>
    </location>
</feature>
<feature type="transmembrane region" description="Helical" evidence="2">
    <location>
        <begin position="59"/>
        <end position="82"/>
    </location>
</feature>
<keyword evidence="2" id="KW-1133">Transmembrane helix</keyword>
<feature type="region of interest" description="Disordered" evidence="1">
    <location>
        <begin position="209"/>
        <end position="316"/>
    </location>
</feature>
<dbReference type="OrthoDB" id="2504919at2759"/>
<dbReference type="AlphaFoldDB" id="A0A9P8I948"/>
<sequence>MKEPAHSLDELLFLLGRRPFVIWMIGQALLVSTIIVGARISRTLNPRTVNVARMRLVRGISYGSISILYPLVFCVYNIVAILDGLLYFQQASKLSVLHALLIAVGTVILLSGVLALSWRLGGEPTPTPVAQSALAPGMGFVDDTSEDDEDGDYKSDEEIAIGGERQALLQGDTLTPTTKYDKLLSATRLQRRGMTEADEIWGELEDDATRYPSSLPRRSASGISTTSRLRRSEGDATHETTSLLRSVTSRSNRSRHKRLGSSHFRRPSREQSPQTGAPKDTKPQSALGGWWRMEWWKGRRGQRPPPASVETPGSES</sequence>
<dbReference type="EMBL" id="JAGHQL010000037">
    <property type="protein sequence ID" value="KAH0543181.1"/>
    <property type="molecule type" value="Genomic_DNA"/>
</dbReference>
<dbReference type="Proteomes" id="UP000698800">
    <property type="component" value="Unassembled WGS sequence"/>
</dbReference>
<reference evidence="3" key="1">
    <citation type="submission" date="2021-03" db="EMBL/GenBank/DDBJ databases">
        <title>Comparative genomics and phylogenomic investigation of the class Geoglossomycetes provide insights into ecological specialization and systematics.</title>
        <authorList>
            <person name="Melie T."/>
            <person name="Pirro S."/>
            <person name="Miller A.N."/>
            <person name="Quandt A."/>
        </authorList>
    </citation>
    <scope>NUCLEOTIDE SEQUENCE</scope>
    <source>
        <strain evidence="3">GBOQ0MN5Z8</strain>
    </source>
</reference>
<evidence type="ECO:0000313" key="4">
    <source>
        <dbReference type="Proteomes" id="UP000698800"/>
    </source>
</evidence>
<gene>
    <name evidence="3" type="ORF">FGG08_002442</name>
</gene>
<protein>
    <submittedName>
        <fullName evidence="3">Uncharacterized protein</fullName>
    </submittedName>
</protein>
<comment type="caution">
    <text evidence="3">The sequence shown here is derived from an EMBL/GenBank/DDBJ whole genome shotgun (WGS) entry which is preliminary data.</text>
</comment>